<dbReference type="InterPro" id="IPR051284">
    <property type="entry name" value="ZnF_MYMT-QRICH1"/>
</dbReference>
<dbReference type="AlphaFoldDB" id="A0A0B6Z8C8"/>
<feature type="region of interest" description="Disordered" evidence="1">
    <location>
        <begin position="183"/>
        <end position="288"/>
    </location>
</feature>
<feature type="domain" description="TRASH" evidence="2">
    <location>
        <begin position="95"/>
        <end position="133"/>
    </location>
</feature>
<dbReference type="InterPro" id="IPR011017">
    <property type="entry name" value="TRASH_dom"/>
</dbReference>
<dbReference type="Pfam" id="PF24900">
    <property type="entry name" value="TRASH_ZMYM4"/>
    <property type="match status" value="1"/>
</dbReference>
<feature type="non-terminal residue" evidence="3">
    <location>
        <position position="1"/>
    </location>
</feature>
<feature type="domain" description="TRASH" evidence="2">
    <location>
        <begin position="8"/>
        <end position="43"/>
    </location>
</feature>
<dbReference type="EMBL" id="HACG01017341">
    <property type="protein sequence ID" value="CEK64206.1"/>
    <property type="molecule type" value="Transcribed_RNA"/>
</dbReference>
<dbReference type="PANTHER" id="PTHR45736:SF1">
    <property type="entry name" value="WITHOUT CHILDREN, ISOFORM B"/>
    <property type="match status" value="1"/>
</dbReference>
<feature type="compositionally biased region" description="Polar residues" evidence="1">
    <location>
        <begin position="225"/>
        <end position="245"/>
    </location>
</feature>
<sequence length="288" mass="31673">SKEEVITCSLCKKKGSLTYTVQFQNKGSKICSDICLSAFKFANKINTDSCDSCGATCTEEEAQSHFVHCEGQVKHFCSDNCVSLFRKANSKVVQCDWCGTKKLNFDMIEKQDAENKIHMFCSLNCLSLFRVNLQPKSGQVVTCDQCRKTEAAQYHLTMSDASVRNFCCYSCAMTFQSHYSAKHSSGSRPTSVVPSPQLQPQQPAPLVPDQQQQTTPLLTPAGRTRISTRQASRQQSTFPVISNVISLAMQHGDDQHVPTPPSLQSPPQAVQPQVPPPQQVTSSTTAPS</sequence>
<organism evidence="3">
    <name type="scientific">Arion vulgaris</name>
    <dbReference type="NCBI Taxonomy" id="1028688"/>
    <lineage>
        <taxon>Eukaryota</taxon>
        <taxon>Metazoa</taxon>
        <taxon>Spiralia</taxon>
        <taxon>Lophotrochozoa</taxon>
        <taxon>Mollusca</taxon>
        <taxon>Gastropoda</taxon>
        <taxon>Heterobranchia</taxon>
        <taxon>Euthyneura</taxon>
        <taxon>Panpulmonata</taxon>
        <taxon>Eupulmonata</taxon>
        <taxon>Stylommatophora</taxon>
        <taxon>Helicina</taxon>
        <taxon>Arionoidea</taxon>
        <taxon>Arionidae</taxon>
        <taxon>Arion</taxon>
    </lineage>
</organism>
<dbReference type="SMART" id="SM00746">
    <property type="entry name" value="TRASH"/>
    <property type="match status" value="4"/>
</dbReference>
<dbReference type="PANTHER" id="PTHR45736">
    <property type="entry name" value="ZINC FINGER MYM-TYPE PROTEIN"/>
    <property type="match status" value="1"/>
</dbReference>
<feature type="compositionally biased region" description="Low complexity" evidence="1">
    <location>
        <begin position="207"/>
        <end position="220"/>
    </location>
</feature>
<feature type="domain" description="TRASH" evidence="2">
    <location>
        <begin position="143"/>
        <end position="179"/>
    </location>
</feature>
<protein>
    <recommendedName>
        <fullName evidence="2">TRASH domain-containing protein</fullName>
    </recommendedName>
</protein>
<reference evidence="3" key="1">
    <citation type="submission" date="2014-12" db="EMBL/GenBank/DDBJ databases">
        <title>Insight into the proteome of Arion vulgaris.</title>
        <authorList>
            <person name="Aradska J."/>
            <person name="Bulat T."/>
            <person name="Smidak R."/>
            <person name="Sarate P."/>
            <person name="Gangsoo J."/>
            <person name="Sialana F."/>
            <person name="Bilban M."/>
            <person name="Lubec G."/>
        </authorList>
    </citation>
    <scope>NUCLEOTIDE SEQUENCE</scope>
    <source>
        <tissue evidence="3">Skin</tissue>
    </source>
</reference>
<gene>
    <name evidence="3" type="primary">ORF50948</name>
</gene>
<evidence type="ECO:0000259" key="2">
    <source>
        <dbReference type="SMART" id="SM00746"/>
    </source>
</evidence>
<name>A0A0B6Z8C8_9EUPU</name>
<evidence type="ECO:0000256" key="1">
    <source>
        <dbReference type="SAM" id="MobiDB-lite"/>
    </source>
</evidence>
<feature type="compositionally biased region" description="Low complexity" evidence="1">
    <location>
        <begin position="189"/>
        <end position="201"/>
    </location>
</feature>
<feature type="compositionally biased region" description="Low complexity" evidence="1">
    <location>
        <begin position="279"/>
        <end position="288"/>
    </location>
</feature>
<feature type="domain" description="TRASH" evidence="2">
    <location>
        <begin position="50"/>
        <end position="89"/>
    </location>
</feature>
<proteinExistence type="predicted"/>
<accession>A0A0B6Z8C8</accession>
<evidence type="ECO:0000313" key="3">
    <source>
        <dbReference type="EMBL" id="CEK64206.1"/>
    </source>
</evidence>
<feature type="non-terminal residue" evidence="3">
    <location>
        <position position="288"/>
    </location>
</feature>